<protein>
    <recommendedName>
        <fullName evidence="3">Excreted virulence factor EspC (Type VII ESX diderm)</fullName>
    </recommendedName>
</protein>
<accession>A0A2S6GRM8</accession>
<proteinExistence type="predicted"/>
<dbReference type="RefSeq" id="WP_104479179.1">
    <property type="nucleotide sequence ID" value="NZ_CP154825.1"/>
</dbReference>
<sequence>MSGANYNFQAIEQCRAAVSGQAGPVAAAGDDLPKDADGAVFGELSASAALANAVRALASTAGDELDRAGALLGNVDRALDAIGQTVANNEEAAKQSLTV</sequence>
<dbReference type="Proteomes" id="UP000239203">
    <property type="component" value="Unassembled WGS sequence"/>
</dbReference>
<gene>
    <name evidence="1" type="ORF">CLV40_106115</name>
</gene>
<dbReference type="OrthoDB" id="3699970at2"/>
<reference evidence="1 2" key="1">
    <citation type="submission" date="2018-02" db="EMBL/GenBank/DDBJ databases">
        <title>Genomic Encyclopedia of Archaeal and Bacterial Type Strains, Phase II (KMG-II): from individual species to whole genera.</title>
        <authorList>
            <person name="Goeker M."/>
        </authorList>
    </citation>
    <scope>NUCLEOTIDE SEQUENCE [LARGE SCALE GENOMIC DNA]</scope>
    <source>
        <strain evidence="1 2">YU 961-1</strain>
    </source>
</reference>
<dbReference type="AlphaFoldDB" id="A0A2S6GRM8"/>
<dbReference type="EMBL" id="PTIX01000006">
    <property type="protein sequence ID" value="PPK67884.1"/>
    <property type="molecule type" value="Genomic_DNA"/>
</dbReference>
<evidence type="ECO:0000313" key="2">
    <source>
        <dbReference type="Proteomes" id="UP000239203"/>
    </source>
</evidence>
<evidence type="ECO:0008006" key="3">
    <source>
        <dbReference type="Google" id="ProtNLM"/>
    </source>
</evidence>
<evidence type="ECO:0000313" key="1">
    <source>
        <dbReference type="EMBL" id="PPK67884.1"/>
    </source>
</evidence>
<keyword evidence="2" id="KW-1185">Reference proteome</keyword>
<comment type="caution">
    <text evidence="1">The sequence shown here is derived from an EMBL/GenBank/DDBJ whole genome shotgun (WGS) entry which is preliminary data.</text>
</comment>
<name>A0A2S6GRM8_9PSEU</name>
<organism evidence="1 2">
    <name type="scientific">Actinokineospora auranticolor</name>
    <dbReference type="NCBI Taxonomy" id="155976"/>
    <lineage>
        <taxon>Bacteria</taxon>
        <taxon>Bacillati</taxon>
        <taxon>Actinomycetota</taxon>
        <taxon>Actinomycetes</taxon>
        <taxon>Pseudonocardiales</taxon>
        <taxon>Pseudonocardiaceae</taxon>
        <taxon>Actinokineospora</taxon>
    </lineage>
</organism>